<dbReference type="CDD" id="cd04186">
    <property type="entry name" value="GT_2_like_c"/>
    <property type="match status" value="1"/>
</dbReference>
<reference evidence="2 3" key="1">
    <citation type="submission" date="2019-03" db="EMBL/GenBank/DDBJ databases">
        <title>Genomics of glacier-inhabiting Cryobacterium strains.</title>
        <authorList>
            <person name="Liu Q."/>
            <person name="Xin Y.-H."/>
        </authorList>
    </citation>
    <scope>NUCLEOTIDE SEQUENCE [LARGE SCALE GENOMIC DNA]</scope>
    <source>
        <strain evidence="2 3">TMT4-23</strain>
    </source>
</reference>
<dbReference type="EMBL" id="SOGJ01000004">
    <property type="protein sequence ID" value="TFD01845.1"/>
    <property type="molecule type" value="Genomic_DNA"/>
</dbReference>
<dbReference type="SUPFAM" id="SSF53448">
    <property type="entry name" value="Nucleotide-diphospho-sugar transferases"/>
    <property type="match status" value="1"/>
</dbReference>
<dbReference type="InterPro" id="IPR001173">
    <property type="entry name" value="Glyco_trans_2-like"/>
</dbReference>
<gene>
    <name evidence="2" type="ORF">E3O65_00660</name>
</gene>
<evidence type="ECO:0000259" key="1">
    <source>
        <dbReference type="Pfam" id="PF00535"/>
    </source>
</evidence>
<evidence type="ECO:0000313" key="3">
    <source>
        <dbReference type="Proteomes" id="UP000298355"/>
    </source>
</evidence>
<dbReference type="PANTHER" id="PTHR43179:SF7">
    <property type="entry name" value="RHAMNOSYLTRANSFERASE WBBL"/>
    <property type="match status" value="1"/>
</dbReference>
<dbReference type="Gene3D" id="3.90.550.10">
    <property type="entry name" value="Spore Coat Polysaccharide Biosynthesis Protein SpsA, Chain A"/>
    <property type="match status" value="1"/>
</dbReference>
<name>A0ABY2JA66_9MICO</name>
<comment type="caution">
    <text evidence="2">The sequence shown here is derived from an EMBL/GenBank/DDBJ whole genome shotgun (WGS) entry which is preliminary data.</text>
</comment>
<sequence length="290" mass="31312">MSKSPLDATVVVTVSYNSSMQLTGFLESVKLSEEDDLIVIVADNMSADLDSTSQIAQSHGARLLALPENRGYGGAINAAVASLPASFEYVLISNPDVELGLGTVTALLAELDGDPHVGAVGPRVLNADGSTYPSGRQLPSLRNGVGHALFARIWPDNPWSRSYRAESQGSDVRRPVGWLSGACLLVRRTAFEELNGFDEGFFMYFEDVDLGYRMGKAGWTNVYTPAASVVHTGAHSTSTESGKMVRAHHDSAYRYLEKKYSASYLAPVRWALKLGLTVRARVLARTGRLG</sequence>
<protein>
    <submittedName>
        <fullName evidence="2">Glycosyltransferase family 2 protein</fullName>
    </submittedName>
</protein>
<feature type="domain" description="Glycosyltransferase 2-like" evidence="1">
    <location>
        <begin position="11"/>
        <end position="193"/>
    </location>
</feature>
<dbReference type="Proteomes" id="UP000298355">
    <property type="component" value="Unassembled WGS sequence"/>
</dbReference>
<proteinExistence type="predicted"/>
<dbReference type="RefSeq" id="WP_134361828.1">
    <property type="nucleotide sequence ID" value="NZ_SOGJ01000004.1"/>
</dbReference>
<organism evidence="2 3">
    <name type="scientific">Cryobacterium breve</name>
    <dbReference type="NCBI Taxonomy" id="1259258"/>
    <lineage>
        <taxon>Bacteria</taxon>
        <taxon>Bacillati</taxon>
        <taxon>Actinomycetota</taxon>
        <taxon>Actinomycetes</taxon>
        <taxon>Micrococcales</taxon>
        <taxon>Microbacteriaceae</taxon>
        <taxon>Cryobacterium</taxon>
    </lineage>
</organism>
<dbReference type="InterPro" id="IPR029044">
    <property type="entry name" value="Nucleotide-diphossugar_trans"/>
</dbReference>
<dbReference type="Pfam" id="PF00535">
    <property type="entry name" value="Glycos_transf_2"/>
    <property type="match status" value="1"/>
</dbReference>
<dbReference type="PANTHER" id="PTHR43179">
    <property type="entry name" value="RHAMNOSYLTRANSFERASE WBBL"/>
    <property type="match status" value="1"/>
</dbReference>
<accession>A0ABY2JA66</accession>
<evidence type="ECO:0000313" key="2">
    <source>
        <dbReference type="EMBL" id="TFD01845.1"/>
    </source>
</evidence>
<keyword evidence="3" id="KW-1185">Reference proteome</keyword>